<gene>
    <name evidence="2" type="ORF">FB475_3360</name>
</gene>
<dbReference type="Gene3D" id="1.20.120.450">
    <property type="entry name" value="dinb family like domain"/>
    <property type="match status" value="1"/>
</dbReference>
<dbReference type="InterPro" id="IPR034660">
    <property type="entry name" value="DinB/YfiT-like"/>
</dbReference>
<dbReference type="OrthoDB" id="3542438at2"/>
<keyword evidence="3" id="KW-1185">Reference proteome</keyword>
<dbReference type="InterPro" id="IPR001646">
    <property type="entry name" value="5peptide_repeat"/>
</dbReference>
<organism evidence="2 3">
    <name type="scientific">Kribbella jejuensis</name>
    <dbReference type="NCBI Taxonomy" id="236068"/>
    <lineage>
        <taxon>Bacteria</taxon>
        <taxon>Bacillati</taxon>
        <taxon>Actinomycetota</taxon>
        <taxon>Actinomycetes</taxon>
        <taxon>Propionibacteriales</taxon>
        <taxon>Kribbellaceae</taxon>
        <taxon>Kribbella</taxon>
    </lineage>
</organism>
<comment type="caution">
    <text evidence="2">The sequence shown here is derived from an EMBL/GenBank/DDBJ whole genome shotgun (WGS) entry which is preliminary data.</text>
</comment>
<dbReference type="EMBL" id="VFMM01000001">
    <property type="protein sequence ID" value="TQJ19200.1"/>
    <property type="molecule type" value="Genomic_DNA"/>
</dbReference>
<dbReference type="SUPFAM" id="SSF141571">
    <property type="entry name" value="Pentapeptide repeat-like"/>
    <property type="match status" value="1"/>
</dbReference>
<dbReference type="Proteomes" id="UP000316298">
    <property type="component" value="Unassembled WGS sequence"/>
</dbReference>
<evidence type="ECO:0000259" key="1">
    <source>
        <dbReference type="Pfam" id="PF12867"/>
    </source>
</evidence>
<dbReference type="AlphaFoldDB" id="A0A542EV30"/>
<dbReference type="InterPro" id="IPR024775">
    <property type="entry name" value="DinB-like"/>
</dbReference>
<evidence type="ECO:0000313" key="2">
    <source>
        <dbReference type="EMBL" id="TQJ19200.1"/>
    </source>
</evidence>
<dbReference type="RefSeq" id="WP_141857022.1">
    <property type="nucleotide sequence ID" value="NZ_BAAAKA010000050.1"/>
</dbReference>
<protein>
    <submittedName>
        <fullName evidence="2">Pentapeptide repeat protein</fullName>
    </submittedName>
</protein>
<accession>A0A542EV30</accession>
<name>A0A542EV30_9ACTN</name>
<reference evidence="2 3" key="1">
    <citation type="submission" date="2019-06" db="EMBL/GenBank/DDBJ databases">
        <title>Sequencing the genomes of 1000 actinobacteria strains.</title>
        <authorList>
            <person name="Klenk H.-P."/>
        </authorList>
    </citation>
    <scope>NUCLEOTIDE SEQUENCE [LARGE SCALE GENOMIC DNA]</scope>
    <source>
        <strain evidence="2 3">DSM 17305</strain>
    </source>
</reference>
<dbReference type="Pfam" id="PF00805">
    <property type="entry name" value="Pentapeptide"/>
    <property type="match status" value="1"/>
</dbReference>
<dbReference type="SUPFAM" id="SSF109854">
    <property type="entry name" value="DinB/YfiT-like putative metalloenzymes"/>
    <property type="match status" value="1"/>
</dbReference>
<dbReference type="Gene3D" id="2.160.20.80">
    <property type="entry name" value="E3 ubiquitin-protein ligase SopA"/>
    <property type="match status" value="1"/>
</dbReference>
<sequence>MAKFGPSDELQAAEFTEANLKGARFVECDLSGVVMRGVDIHGTDIDAPWLAEPGASLKINGVEVAPYVQAELDRQFPGRADRRAEDPEGLRAAWAAVERAWASALDRVATMPEGTVDLSVDGEWSWAQTQRHLIHATDIWFAKAILDREQPFHPYGVAHTGGTDPSQPGTGQPSYAEVLEVRAGHQAMVRDYLATVTAADLDTPRQNPHGDSNPETTRSCLHVILEEEWEHLRFATRDLATLTARTEA</sequence>
<evidence type="ECO:0000313" key="3">
    <source>
        <dbReference type="Proteomes" id="UP000316298"/>
    </source>
</evidence>
<dbReference type="Pfam" id="PF12867">
    <property type="entry name" value="DinB_2"/>
    <property type="match status" value="1"/>
</dbReference>
<proteinExistence type="predicted"/>
<feature type="domain" description="DinB-like" evidence="1">
    <location>
        <begin position="97"/>
        <end position="234"/>
    </location>
</feature>